<evidence type="ECO:0000256" key="5">
    <source>
        <dbReference type="ARBA" id="ARBA00022989"/>
    </source>
</evidence>
<comment type="subcellular location">
    <subcellularLocation>
        <location evidence="1">Membrane</location>
    </subcellularLocation>
</comment>
<comment type="similarity">
    <text evidence="2">Belongs to the glycerophosphoryl diester phosphodiesterase family.</text>
</comment>
<evidence type="ECO:0000256" key="7">
    <source>
        <dbReference type="ARBA" id="ARBA00023136"/>
    </source>
</evidence>
<dbReference type="GO" id="GO:0016020">
    <property type="term" value="C:membrane"/>
    <property type="evidence" value="ECO:0007669"/>
    <property type="project" value="UniProtKB-SubCell"/>
</dbReference>
<keyword evidence="4" id="KW-0378">Hydrolase</keyword>
<sequence>MEYVLLNATSVSPTVLFGAGACCCVAAASYFLNRWPGLLWNTRPTFRSPPRNIAHRGGQAERAENTVLSFTYAVNECKCRMVELDVWMTKDKQLVVAHDDDIKRITGKDVLISETNYADLPPVLGSDRLKDSPMEFVPEFKSFQKDFPPQPIPLLEEVFAALPDTIINVDIKAEGDPESVRKTLDLVRKYNRVNKTVYGSFDQATLDLIRAMEKDAIISIGPRRAKLLVFAYYTGLMPFVPIWEQAWEFPVCRYYFFSWLGKSSGKWERRLPRFLHGMVQRLCHLYAWLSFKLLTNPSFVAALKRRGVVAFGWVTNTAEEFSDGFYRVGCDGLMTDRPALLAEWLKNEGMDDSALEGECKEL</sequence>
<dbReference type="AlphaFoldDB" id="A0A2A9MDG0"/>
<dbReference type="InterPro" id="IPR030395">
    <property type="entry name" value="GP_PDE_dom"/>
</dbReference>
<feature type="transmembrane region" description="Helical" evidence="8">
    <location>
        <begin position="15"/>
        <end position="33"/>
    </location>
</feature>
<dbReference type="PANTHER" id="PTHR42758:SF2">
    <property type="entry name" value="PHOSPHATIDYLGLYCEROL PHOSPHOLIPASE C"/>
    <property type="match status" value="1"/>
</dbReference>
<evidence type="ECO:0000256" key="8">
    <source>
        <dbReference type="SAM" id="Phobius"/>
    </source>
</evidence>
<dbReference type="VEuPathDB" id="ToxoDB:BESB_076370"/>
<dbReference type="PROSITE" id="PS50007">
    <property type="entry name" value="PIPLC_X_DOMAIN"/>
    <property type="match status" value="1"/>
</dbReference>
<dbReference type="PROSITE" id="PS51704">
    <property type="entry name" value="GP_PDE"/>
    <property type="match status" value="1"/>
</dbReference>
<gene>
    <name evidence="10" type="ORF">BESB_076370</name>
</gene>
<evidence type="ECO:0000256" key="2">
    <source>
        <dbReference type="ARBA" id="ARBA00007277"/>
    </source>
</evidence>
<dbReference type="GeneID" id="40312563"/>
<proteinExistence type="inferred from homology"/>
<evidence type="ECO:0000259" key="9">
    <source>
        <dbReference type="PROSITE" id="PS51704"/>
    </source>
</evidence>
<dbReference type="CDD" id="cd08612">
    <property type="entry name" value="GDPD_GDE4"/>
    <property type="match status" value="1"/>
</dbReference>
<evidence type="ECO:0000313" key="10">
    <source>
        <dbReference type="EMBL" id="PFH33420.1"/>
    </source>
</evidence>
<dbReference type="InterPro" id="IPR052271">
    <property type="entry name" value="GDPD-Related"/>
</dbReference>
<keyword evidence="11" id="KW-1185">Reference proteome</keyword>
<dbReference type="EMBL" id="NWUJ01000008">
    <property type="protein sequence ID" value="PFH33420.1"/>
    <property type="molecule type" value="Genomic_DNA"/>
</dbReference>
<dbReference type="Proteomes" id="UP000224006">
    <property type="component" value="Chromosome VII"/>
</dbReference>
<dbReference type="GO" id="GO:0008081">
    <property type="term" value="F:phosphoric diester hydrolase activity"/>
    <property type="evidence" value="ECO:0007669"/>
    <property type="project" value="InterPro"/>
</dbReference>
<keyword evidence="5 8" id="KW-1133">Transmembrane helix</keyword>
<dbReference type="PANTHER" id="PTHR42758">
    <property type="entry name" value="PHOSPHATIDYLGLYCEROL PHOSPHOLIPASE C"/>
    <property type="match status" value="1"/>
</dbReference>
<organism evidence="10 11">
    <name type="scientific">Besnoitia besnoiti</name>
    <name type="common">Apicomplexan protozoan</name>
    <dbReference type="NCBI Taxonomy" id="94643"/>
    <lineage>
        <taxon>Eukaryota</taxon>
        <taxon>Sar</taxon>
        <taxon>Alveolata</taxon>
        <taxon>Apicomplexa</taxon>
        <taxon>Conoidasida</taxon>
        <taxon>Coccidia</taxon>
        <taxon>Eucoccidiorida</taxon>
        <taxon>Eimeriorina</taxon>
        <taxon>Sarcocystidae</taxon>
        <taxon>Besnoitia</taxon>
    </lineage>
</organism>
<evidence type="ECO:0000256" key="1">
    <source>
        <dbReference type="ARBA" id="ARBA00004370"/>
    </source>
</evidence>
<dbReference type="Pfam" id="PF03009">
    <property type="entry name" value="GDPD"/>
    <property type="match status" value="1"/>
</dbReference>
<name>A0A2A9MDG0_BESBE</name>
<dbReference type="SUPFAM" id="SSF51695">
    <property type="entry name" value="PLC-like phosphodiesterases"/>
    <property type="match status" value="1"/>
</dbReference>
<dbReference type="KEGG" id="bbes:BESB_076370"/>
<protein>
    <submittedName>
        <fullName evidence="10">Glycerophosphodiester phosphodiesterase family protein</fullName>
    </submittedName>
</protein>
<evidence type="ECO:0000256" key="3">
    <source>
        <dbReference type="ARBA" id="ARBA00022692"/>
    </source>
</evidence>
<evidence type="ECO:0000256" key="4">
    <source>
        <dbReference type="ARBA" id="ARBA00022801"/>
    </source>
</evidence>
<dbReference type="Gene3D" id="3.20.20.190">
    <property type="entry name" value="Phosphatidylinositol (PI) phosphodiesterase"/>
    <property type="match status" value="1"/>
</dbReference>
<dbReference type="OrthoDB" id="1058301at2759"/>
<dbReference type="GO" id="GO:0005737">
    <property type="term" value="C:cytoplasm"/>
    <property type="evidence" value="ECO:0007669"/>
    <property type="project" value="UniProtKB-ARBA"/>
</dbReference>
<evidence type="ECO:0000313" key="11">
    <source>
        <dbReference type="Proteomes" id="UP000224006"/>
    </source>
</evidence>
<dbReference type="GO" id="GO:0046475">
    <property type="term" value="P:glycerophospholipid catabolic process"/>
    <property type="evidence" value="ECO:0007669"/>
    <property type="project" value="TreeGrafter"/>
</dbReference>
<dbReference type="InterPro" id="IPR017946">
    <property type="entry name" value="PLC-like_Pdiesterase_TIM-brl"/>
</dbReference>
<accession>A0A2A9MDG0</accession>
<dbReference type="RefSeq" id="XP_029217429.1">
    <property type="nucleotide sequence ID" value="XM_029365998.1"/>
</dbReference>
<reference evidence="10 11" key="1">
    <citation type="submission" date="2017-09" db="EMBL/GenBank/DDBJ databases">
        <title>Genome sequencing of Besnoitia besnoiti strain Bb-Ger1.</title>
        <authorList>
            <person name="Schares G."/>
            <person name="Venepally P."/>
            <person name="Lorenzi H.A."/>
        </authorList>
    </citation>
    <scope>NUCLEOTIDE SEQUENCE [LARGE SCALE GENOMIC DNA]</scope>
    <source>
        <strain evidence="10 11">Bb-Ger1</strain>
    </source>
</reference>
<keyword evidence="7 8" id="KW-0472">Membrane</keyword>
<feature type="domain" description="GP-PDE" evidence="9">
    <location>
        <begin position="50"/>
        <end position="345"/>
    </location>
</feature>
<keyword evidence="3 8" id="KW-0812">Transmembrane</keyword>
<comment type="caution">
    <text evidence="10">The sequence shown here is derived from an EMBL/GenBank/DDBJ whole genome shotgun (WGS) entry which is preliminary data.</text>
</comment>
<keyword evidence="6" id="KW-0443">Lipid metabolism</keyword>
<dbReference type="STRING" id="94643.A0A2A9MDG0"/>
<evidence type="ECO:0000256" key="6">
    <source>
        <dbReference type="ARBA" id="ARBA00023098"/>
    </source>
</evidence>